<sequence>MQLVFLHGPPASGKLTIARELAGTTGFALFHNHLIVDAVAAVFPFGSDAFVRLREAFWLATLGEAARAGRSTIFTFQPEPTVAPDFAERVRRVVGEAGGEVIFVRLTLAADLQDARIANADRAAFGKMRSLELLRALRDQFEAAEAAMPPARLTIDTGATPPTAVARLIAGVLESAGPAI</sequence>
<evidence type="ECO:0000313" key="2">
    <source>
        <dbReference type="Proteomes" id="UP000298781"/>
    </source>
</evidence>
<keyword evidence="2" id="KW-1185">Reference proteome</keyword>
<dbReference type="RefSeq" id="WP_136962384.1">
    <property type="nucleotide sequence ID" value="NZ_CP039690.1"/>
</dbReference>
<evidence type="ECO:0000313" key="1">
    <source>
        <dbReference type="EMBL" id="QCI66946.1"/>
    </source>
</evidence>
<accession>A0A4D7BC27</accession>
<name>A0A4D7BC27_9HYPH</name>
<dbReference type="AlphaFoldDB" id="A0A4D7BC27"/>
<dbReference type="Proteomes" id="UP000298781">
    <property type="component" value="Chromosome"/>
</dbReference>
<protein>
    <submittedName>
        <fullName evidence="1">Shikimate kinase</fullName>
    </submittedName>
</protein>
<proteinExistence type="predicted"/>
<dbReference type="InterPro" id="IPR027417">
    <property type="entry name" value="P-loop_NTPase"/>
</dbReference>
<organism evidence="1 2">
    <name type="scientific">Phreatobacter stygius</name>
    <dbReference type="NCBI Taxonomy" id="1940610"/>
    <lineage>
        <taxon>Bacteria</taxon>
        <taxon>Pseudomonadati</taxon>
        <taxon>Pseudomonadota</taxon>
        <taxon>Alphaproteobacteria</taxon>
        <taxon>Hyphomicrobiales</taxon>
        <taxon>Phreatobacteraceae</taxon>
        <taxon>Phreatobacter</taxon>
    </lineage>
</organism>
<dbReference type="EMBL" id="CP039690">
    <property type="protein sequence ID" value="QCI66946.1"/>
    <property type="molecule type" value="Genomic_DNA"/>
</dbReference>
<dbReference type="KEGG" id="pstg:E8M01_23495"/>
<gene>
    <name evidence="1" type="ORF">E8M01_23495</name>
</gene>
<dbReference type="OrthoDB" id="193997at2"/>
<dbReference type="GO" id="GO:0016301">
    <property type="term" value="F:kinase activity"/>
    <property type="evidence" value="ECO:0007669"/>
    <property type="project" value="UniProtKB-KW"/>
</dbReference>
<dbReference type="Gene3D" id="3.40.50.300">
    <property type="entry name" value="P-loop containing nucleotide triphosphate hydrolases"/>
    <property type="match status" value="1"/>
</dbReference>
<reference evidence="1 2" key="1">
    <citation type="submission" date="2019-04" db="EMBL/GenBank/DDBJ databases">
        <title>Phreatobacter aquaticus sp. nov.</title>
        <authorList>
            <person name="Choi A."/>
        </authorList>
    </citation>
    <scope>NUCLEOTIDE SEQUENCE [LARGE SCALE GENOMIC DNA]</scope>
    <source>
        <strain evidence="1 2">KCTC 52518</strain>
    </source>
</reference>
<keyword evidence="1" id="KW-0808">Transferase</keyword>
<keyword evidence="1" id="KW-0418">Kinase</keyword>
<dbReference type="SUPFAM" id="SSF52540">
    <property type="entry name" value="P-loop containing nucleoside triphosphate hydrolases"/>
    <property type="match status" value="1"/>
</dbReference>